<dbReference type="PROSITE" id="PS00211">
    <property type="entry name" value="ABC_TRANSPORTER_1"/>
    <property type="match status" value="1"/>
</dbReference>
<dbReference type="AlphaFoldDB" id="D3LV91"/>
<dbReference type="SMART" id="SM00930">
    <property type="entry name" value="NIL"/>
    <property type="match status" value="1"/>
</dbReference>
<feature type="domain" description="ABC transporter" evidence="9">
    <location>
        <begin position="70"/>
        <end position="308"/>
    </location>
</feature>
<dbReference type="Proteomes" id="UP000003242">
    <property type="component" value="Unassembled WGS sequence"/>
</dbReference>
<protein>
    <submittedName>
        <fullName evidence="10">D-methionine ABC transporter, ATP-binding protein</fullName>
    </submittedName>
</protein>
<evidence type="ECO:0000256" key="7">
    <source>
        <dbReference type="ARBA" id="ARBA00022970"/>
    </source>
</evidence>
<reference evidence="11" key="1">
    <citation type="submission" date="2009-12" db="EMBL/GenBank/DDBJ databases">
        <title>Sequence of Clostridiales genomosp. BVAB3 str. UPII9-5.</title>
        <authorList>
            <person name="Madupu R."/>
            <person name="Durkin A.S."/>
            <person name="Torralba M."/>
            <person name="Methe B."/>
            <person name="Sutton G.G."/>
            <person name="Strausberg R.L."/>
            <person name="Nelson K.E."/>
        </authorList>
    </citation>
    <scope>NUCLEOTIDE SEQUENCE [LARGE SCALE GENOMIC DNA]</scope>
    <source>
        <strain evidence="11">28L</strain>
    </source>
</reference>
<keyword evidence="2" id="KW-0813">Transport</keyword>
<dbReference type="GO" id="GO:0005524">
    <property type="term" value="F:ATP binding"/>
    <property type="evidence" value="ECO:0007669"/>
    <property type="project" value="UniProtKB-KW"/>
</dbReference>
<evidence type="ECO:0000256" key="8">
    <source>
        <dbReference type="ARBA" id="ARBA00023136"/>
    </source>
</evidence>
<dbReference type="STRING" id="699218.HMPREF0889_0211"/>
<keyword evidence="3" id="KW-1003">Cell membrane</keyword>
<dbReference type="InterPro" id="IPR027417">
    <property type="entry name" value="P-loop_NTPase"/>
</dbReference>
<dbReference type="SUPFAM" id="SSF52540">
    <property type="entry name" value="P-loop containing nucleoside triphosphate hydrolases"/>
    <property type="match status" value="1"/>
</dbReference>
<dbReference type="Pfam" id="PF09383">
    <property type="entry name" value="NIL"/>
    <property type="match status" value="1"/>
</dbReference>
<evidence type="ECO:0000313" key="11">
    <source>
        <dbReference type="Proteomes" id="UP000003242"/>
    </source>
</evidence>
<evidence type="ECO:0000256" key="2">
    <source>
        <dbReference type="ARBA" id="ARBA00022448"/>
    </source>
</evidence>
<dbReference type="InterPro" id="IPR003593">
    <property type="entry name" value="AAA+_ATPase"/>
</dbReference>
<dbReference type="InterPro" id="IPR003439">
    <property type="entry name" value="ABC_transporter-like_ATP-bd"/>
</dbReference>
<dbReference type="FunFam" id="3.40.50.300:FF:000056">
    <property type="entry name" value="Cell division ATP-binding protein FtsE"/>
    <property type="match status" value="1"/>
</dbReference>
<dbReference type="GO" id="GO:0006865">
    <property type="term" value="P:amino acid transport"/>
    <property type="evidence" value="ECO:0007669"/>
    <property type="project" value="UniProtKB-KW"/>
</dbReference>
<dbReference type="PANTHER" id="PTHR43166">
    <property type="entry name" value="AMINO ACID IMPORT ATP-BINDING PROTEIN"/>
    <property type="match status" value="1"/>
</dbReference>
<keyword evidence="5 10" id="KW-0067">ATP-binding</keyword>
<gene>
    <name evidence="10" type="ORF">HMPREF0889_0211</name>
</gene>
<dbReference type="SMART" id="SM00382">
    <property type="entry name" value="AAA"/>
    <property type="match status" value="1"/>
</dbReference>
<evidence type="ECO:0000256" key="6">
    <source>
        <dbReference type="ARBA" id="ARBA00022967"/>
    </source>
</evidence>
<dbReference type="InterPro" id="IPR017871">
    <property type="entry name" value="ABC_transporter-like_CS"/>
</dbReference>
<keyword evidence="6" id="KW-1278">Translocase</keyword>
<dbReference type="InterPro" id="IPR045865">
    <property type="entry name" value="ACT-like_dom_sf"/>
</dbReference>
<evidence type="ECO:0000256" key="1">
    <source>
        <dbReference type="ARBA" id="ARBA00005417"/>
    </source>
</evidence>
<dbReference type="Gene3D" id="3.30.70.260">
    <property type="match status" value="1"/>
</dbReference>
<keyword evidence="7" id="KW-0029">Amino-acid transport</keyword>
<evidence type="ECO:0000256" key="5">
    <source>
        <dbReference type="ARBA" id="ARBA00022840"/>
    </source>
</evidence>
<name>D3LV91_9FIRM</name>
<dbReference type="PROSITE" id="PS50893">
    <property type="entry name" value="ABC_TRANSPORTER_2"/>
    <property type="match status" value="1"/>
</dbReference>
<dbReference type="PANTHER" id="PTHR43166:SF30">
    <property type="entry name" value="METHIONINE IMPORT ATP-BINDING PROTEIN METN"/>
    <property type="match status" value="1"/>
</dbReference>
<proteinExistence type="inferred from homology"/>
<dbReference type="CDD" id="cd03258">
    <property type="entry name" value="ABC_MetN_methionine_transporter"/>
    <property type="match status" value="1"/>
</dbReference>
<dbReference type="SUPFAM" id="SSF55021">
    <property type="entry name" value="ACT-like"/>
    <property type="match status" value="1"/>
</dbReference>
<dbReference type="InterPro" id="IPR018449">
    <property type="entry name" value="NIL_domain"/>
</dbReference>
<keyword evidence="8" id="KW-0472">Membrane</keyword>
<keyword evidence="4" id="KW-0547">Nucleotide-binding</keyword>
<dbReference type="Pfam" id="PF00005">
    <property type="entry name" value="ABC_tran"/>
    <property type="match status" value="1"/>
</dbReference>
<dbReference type="EMBL" id="ADGP01000020">
    <property type="protein sequence ID" value="EFD93818.1"/>
    <property type="molecule type" value="Genomic_DNA"/>
</dbReference>
<evidence type="ECO:0000313" key="10">
    <source>
        <dbReference type="EMBL" id="EFD93818.1"/>
    </source>
</evidence>
<organism evidence="10 11">
    <name type="scientific">Megasphaera lornae</name>
    <dbReference type="NCBI Taxonomy" id="1000568"/>
    <lineage>
        <taxon>Bacteria</taxon>
        <taxon>Bacillati</taxon>
        <taxon>Bacillota</taxon>
        <taxon>Negativicutes</taxon>
        <taxon>Veillonellales</taxon>
        <taxon>Veillonellaceae</taxon>
        <taxon>Megasphaera</taxon>
    </lineage>
</organism>
<dbReference type="GO" id="GO:0016887">
    <property type="term" value="F:ATP hydrolysis activity"/>
    <property type="evidence" value="ECO:0007669"/>
    <property type="project" value="InterPro"/>
</dbReference>
<comment type="similarity">
    <text evidence="1">Belongs to the ABC transporter superfamily.</text>
</comment>
<comment type="caution">
    <text evidence="10">The sequence shown here is derived from an EMBL/GenBank/DDBJ whole genome shotgun (WGS) entry which is preliminary data.</text>
</comment>
<dbReference type="InterPro" id="IPR050086">
    <property type="entry name" value="MetN_ABC_transporter-like"/>
</dbReference>
<dbReference type="Gene3D" id="3.40.50.300">
    <property type="entry name" value="P-loop containing nucleotide triphosphate hydrolases"/>
    <property type="match status" value="1"/>
</dbReference>
<evidence type="ECO:0000259" key="9">
    <source>
        <dbReference type="PROSITE" id="PS50893"/>
    </source>
</evidence>
<dbReference type="GO" id="GO:0005886">
    <property type="term" value="C:plasma membrane"/>
    <property type="evidence" value="ECO:0007669"/>
    <property type="project" value="UniProtKB-ARBA"/>
</dbReference>
<dbReference type="eggNOG" id="COG1135">
    <property type="taxonomic scope" value="Bacteria"/>
</dbReference>
<evidence type="ECO:0000256" key="4">
    <source>
        <dbReference type="ARBA" id="ARBA00022741"/>
    </source>
</evidence>
<accession>D3LV91</accession>
<evidence type="ECO:0000256" key="3">
    <source>
        <dbReference type="ARBA" id="ARBA00022475"/>
    </source>
</evidence>
<sequence length="415" mass="46054">MLKYAKQHYTMIHREQLRDWPNDTAATPIREGANSNGVFRQMMCRYIQTITIADGLFCCFIIKKGADTVIQLENITKTYSGKAKVNALKGISLTIEDGEIFGIIGKSGAGKSTLVRCINMLEKPTEGKVIIDDKDLTLLSEAQLREERKHIGMIFQHFNLLSSRTVFDNIAFPLELAGASKEAIQKKVSDLLELVQLTDRKYNYPAQLSGGQKQRVGIARALAGDPKILLCDEATSALDPQTTKSILELLQDINKRLGITIVLITHEMSVIKDICHRVAVIEGGVIKESGRVVDVFSNPQSETMQEFVKSIINTELPAGLKKLGVSNQPAPDRAMLVRLRFKGSLTGDPLVASVVRKFNINVSVLYGNIDYIQNERFGYLVIIILGDMQKQAEAYSYIKTLPVKSEVLGYVPGNH</sequence>
<dbReference type="InterPro" id="IPR041701">
    <property type="entry name" value="MetN_ABC"/>
</dbReference>